<accession>M2LAL1</accession>
<dbReference type="EMBL" id="KB445566">
    <property type="protein sequence ID" value="EMC90852.1"/>
    <property type="molecule type" value="Genomic_DNA"/>
</dbReference>
<dbReference type="RefSeq" id="XP_007682009.1">
    <property type="nucleotide sequence ID" value="XM_007683819.1"/>
</dbReference>
<gene>
    <name evidence="1" type="ORF">BAUCODRAFT_127534</name>
</gene>
<dbReference type="HOGENOM" id="CLU_2811933_0_0_1"/>
<keyword evidence="2" id="KW-1185">Reference proteome</keyword>
<protein>
    <submittedName>
        <fullName evidence="1">Uncharacterized protein</fullName>
    </submittedName>
</protein>
<evidence type="ECO:0000313" key="1">
    <source>
        <dbReference type="EMBL" id="EMC90852.1"/>
    </source>
</evidence>
<dbReference type="GeneID" id="19108166"/>
<evidence type="ECO:0000313" key="2">
    <source>
        <dbReference type="Proteomes" id="UP000011761"/>
    </source>
</evidence>
<sequence length="67" mass="7394">MLNNNNANAPNANIFDWLAELKSDQATRVSIRCSQFQMILVAPQVSSRTAHTGSAVNIGKLFRDESM</sequence>
<dbReference type="KEGG" id="bcom:BAUCODRAFT_127534"/>
<proteinExistence type="predicted"/>
<dbReference type="Proteomes" id="UP000011761">
    <property type="component" value="Unassembled WGS sequence"/>
</dbReference>
<reference evidence="1 2" key="1">
    <citation type="journal article" date="2012" name="PLoS Pathog.">
        <title>Diverse lifestyles and strategies of plant pathogenesis encoded in the genomes of eighteen Dothideomycetes fungi.</title>
        <authorList>
            <person name="Ohm R.A."/>
            <person name="Feau N."/>
            <person name="Henrissat B."/>
            <person name="Schoch C.L."/>
            <person name="Horwitz B.A."/>
            <person name="Barry K.W."/>
            <person name="Condon B.J."/>
            <person name="Copeland A.C."/>
            <person name="Dhillon B."/>
            <person name="Glaser F."/>
            <person name="Hesse C.N."/>
            <person name="Kosti I."/>
            <person name="LaButti K."/>
            <person name="Lindquist E.A."/>
            <person name="Lucas S."/>
            <person name="Salamov A.A."/>
            <person name="Bradshaw R.E."/>
            <person name="Ciuffetti L."/>
            <person name="Hamelin R.C."/>
            <person name="Kema G.H.J."/>
            <person name="Lawrence C."/>
            <person name="Scott J.A."/>
            <person name="Spatafora J.W."/>
            <person name="Turgeon B.G."/>
            <person name="de Wit P.J.G.M."/>
            <person name="Zhong S."/>
            <person name="Goodwin S.B."/>
            <person name="Grigoriev I.V."/>
        </authorList>
    </citation>
    <scope>NUCLEOTIDE SEQUENCE [LARGE SCALE GENOMIC DNA]</scope>
    <source>
        <strain evidence="1 2">UAMH 10762</strain>
    </source>
</reference>
<organism evidence="1 2">
    <name type="scientific">Baudoinia panamericana (strain UAMH 10762)</name>
    <name type="common">Angels' share fungus</name>
    <name type="synonym">Baudoinia compniacensis (strain UAMH 10762)</name>
    <dbReference type="NCBI Taxonomy" id="717646"/>
    <lineage>
        <taxon>Eukaryota</taxon>
        <taxon>Fungi</taxon>
        <taxon>Dikarya</taxon>
        <taxon>Ascomycota</taxon>
        <taxon>Pezizomycotina</taxon>
        <taxon>Dothideomycetes</taxon>
        <taxon>Dothideomycetidae</taxon>
        <taxon>Mycosphaerellales</taxon>
        <taxon>Teratosphaeriaceae</taxon>
        <taxon>Baudoinia</taxon>
    </lineage>
</organism>
<name>M2LAL1_BAUPA</name>
<dbReference type="AlphaFoldDB" id="M2LAL1"/>